<dbReference type="Pfam" id="PF03610">
    <property type="entry name" value="EIIA-man"/>
    <property type="match status" value="1"/>
</dbReference>
<dbReference type="PANTHER" id="PTHR33799:SF1">
    <property type="entry name" value="PTS SYSTEM MANNOSE-SPECIFIC EIIAB COMPONENT-RELATED"/>
    <property type="match status" value="1"/>
</dbReference>
<proteinExistence type="predicted"/>
<evidence type="ECO:0000256" key="1">
    <source>
        <dbReference type="ARBA" id="ARBA00022679"/>
    </source>
</evidence>
<evidence type="ECO:0000259" key="2">
    <source>
        <dbReference type="PROSITE" id="PS51096"/>
    </source>
</evidence>
<feature type="domain" description="PTS EIIA type-4" evidence="2">
    <location>
        <begin position="1"/>
        <end position="128"/>
    </location>
</feature>
<reference evidence="3" key="1">
    <citation type="submission" date="2020-04" db="EMBL/GenBank/DDBJ databases">
        <title>Deep metagenomics examines the oral microbiome during advanced dental caries in children, revealing novel taxa and co-occurrences with host molecules.</title>
        <authorList>
            <person name="Baker J.L."/>
            <person name="Morton J.T."/>
            <person name="Dinis M."/>
            <person name="Alvarez R."/>
            <person name="Tran N.C."/>
            <person name="Knight R."/>
            <person name="Edlund A."/>
        </authorList>
    </citation>
    <scope>NUCLEOTIDE SEQUENCE</scope>
    <source>
        <strain evidence="3">JCVI_22A_bin.2</strain>
    </source>
</reference>
<dbReference type="Proteomes" id="UP000772566">
    <property type="component" value="Unassembled WGS sequence"/>
</dbReference>
<dbReference type="PANTHER" id="PTHR33799">
    <property type="entry name" value="PTS PERMEASE-RELATED-RELATED"/>
    <property type="match status" value="1"/>
</dbReference>
<name>A0A930YPG2_9ACTN</name>
<accession>A0A930YPG2</accession>
<keyword evidence="1" id="KW-0808">Transferase</keyword>
<dbReference type="EMBL" id="JABZGT010000085">
    <property type="protein sequence ID" value="MBF4809028.1"/>
    <property type="molecule type" value="Genomic_DNA"/>
</dbReference>
<comment type="caution">
    <text evidence="3">The sequence shown here is derived from an EMBL/GenBank/DDBJ whole genome shotgun (WGS) entry which is preliminary data.</text>
</comment>
<dbReference type="InterPro" id="IPR004701">
    <property type="entry name" value="PTS_EIIA_man-typ"/>
</dbReference>
<sequence length="143" mass="15095">MKYLLLVSHGTFAPGLHSVMDMLMGPRENILSYSMEDGVGAVEYRENLSKILEPLTVDDEVVVLGDIIGGSPLTNALDLLAKKGLLSHTVAFSGANLPMAIGALMAIDDGLSGEALVSSVLNEGKNGVNQIVLALEDDDEEDL</sequence>
<dbReference type="GO" id="GO:0016020">
    <property type="term" value="C:membrane"/>
    <property type="evidence" value="ECO:0007669"/>
    <property type="project" value="InterPro"/>
</dbReference>
<evidence type="ECO:0000313" key="3">
    <source>
        <dbReference type="EMBL" id="MBF4809028.1"/>
    </source>
</evidence>
<protein>
    <submittedName>
        <fullName evidence="3">PTS fructose transporter subunit IIA</fullName>
    </submittedName>
</protein>
<dbReference type="GO" id="GO:0016740">
    <property type="term" value="F:transferase activity"/>
    <property type="evidence" value="ECO:0007669"/>
    <property type="project" value="UniProtKB-KW"/>
</dbReference>
<organism evidence="3 4">
    <name type="scientific">Lancefieldella parvula</name>
    <dbReference type="NCBI Taxonomy" id="1382"/>
    <lineage>
        <taxon>Bacteria</taxon>
        <taxon>Bacillati</taxon>
        <taxon>Actinomycetota</taxon>
        <taxon>Coriobacteriia</taxon>
        <taxon>Coriobacteriales</taxon>
        <taxon>Atopobiaceae</taxon>
        <taxon>Lancefieldella</taxon>
    </lineage>
</organism>
<dbReference type="InterPro" id="IPR051471">
    <property type="entry name" value="Bacterial_PTS_sugar_comp"/>
</dbReference>
<evidence type="ECO:0000313" key="4">
    <source>
        <dbReference type="Proteomes" id="UP000772566"/>
    </source>
</evidence>
<dbReference type="Gene3D" id="3.40.50.510">
    <property type="entry name" value="Phosphotransferase system, mannose-type IIA component"/>
    <property type="match status" value="1"/>
</dbReference>
<dbReference type="AlphaFoldDB" id="A0A930YPG2"/>
<dbReference type="InterPro" id="IPR036662">
    <property type="entry name" value="PTS_EIIA_man-typ_sf"/>
</dbReference>
<dbReference type="GO" id="GO:0009401">
    <property type="term" value="P:phosphoenolpyruvate-dependent sugar phosphotransferase system"/>
    <property type="evidence" value="ECO:0007669"/>
    <property type="project" value="InterPro"/>
</dbReference>
<dbReference type="SUPFAM" id="SSF53062">
    <property type="entry name" value="PTS system fructose IIA component-like"/>
    <property type="match status" value="1"/>
</dbReference>
<gene>
    <name evidence="3" type="ORF">HXK23_02195</name>
</gene>
<dbReference type="PROSITE" id="PS51096">
    <property type="entry name" value="PTS_EIIA_TYPE_4"/>
    <property type="match status" value="1"/>
</dbReference>